<evidence type="ECO:0000259" key="2">
    <source>
        <dbReference type="SMART" id="SM00849"/>
    </source>
</evidence>
<accession>A0A2C5ZIL6</accession>
<keyword evidence="1" id="KW-0732">Signal</keyword>
<evidence type="ECO:0000313" key="3">
    <source>
        <dbReference type="EMBL" id="PHH79264.1"/>
    </source>
</evidence>
<comment type="caution">
    <text evidence="3">The sequence shown here is derived from an EMBL/GenBank/DDBJ whole genome shotgun (WGS) entry which is preliminary data.</text>
</comment>
<dbReference type="Pfam" id="PF00753">
    <property type="entry name" value="Lactamase_B"/>
    <property type="match status" value="1"/>
</dbReference>
<dbReference type="Gene3D" id="3.60.15.10">
    <property type="entry name" value="Ribonuclease Z/Hydroxyacylglutathione hydrolase-like"/>
    <property type="match status" value="1"/>
</dbReference>
<feature type="signal peptide" evidence="1">
    <location>
        <begin position="1"/>
        <end position="18"/>
    </location>
</feature>
<dbReference type="InterPro" id="IPR001279">
    <property type="entry name" value="Metallo-B-lactamas"/>
</dbReference>
<name>A0A2C5ZIL6_9HYPO</name>
<dbReference type="Proteomes" id="UP000226431">
    <property type="component" value="Unassembled WGS sequence"/>
</dbReference>
<dbReference type="SMART" id="SM00849">
    <property type="entry name" value="Lactamase_B"/>
    <property type="match status" value="1"/>
</dbReference>
<gene>
    <name evidence="3" type="ORF">CDD80_5259</name>
</gene>
<organism evidence="3 4">
    <name type="scientific">Ophiocordyceps camponoti-rufipedis</name>
    <dbReference type="NCBI Taxonomy" id="2004952"/>
    <lineage>
        <taxon>Eukaryota</taxon>
        <taxon>Fungi</taxon>
        <taxon>Dikarya</taxon>
        <taxon>Ascomycota</taxon>
        <taxon>Pezizomycotina</taxon>
        <taxon>Sordariomycetes</taxon>
        <taxon>Hypocreomycetidae</taxon>
        <taxon>Hypocreales</taxon>
        <taxon>Ophiocordycipitaceae</taxon>
        <taxon>Ophiocordyceps</taxon>
    </lineage>
</organism>
<dbReference type="EMBL" id="NJES01000051">
    <property type="protein sequence ID" value="PHH79264.1"/>
    <property type="molecule type" value="Genomic_DNA"/>
</dbReference>
<dbReference type="SUPFAM" id="SSF56281">
    <property type="entry name" value="Metallo-hydrolase/oxidoreductase"/>
    <property type="match status" value="1"/>
</dbReference>
<dbReference type="InterPro" id="IPR036866">
    <property type="entry name" value="RibonucZ/Hydroxyglut_hydro"/>
</dbReference>
<evidence type="ECO:0000313" key="4">
    <source>
        <dbReference type="Proteomes" id="UP000226431"/>
    </source>
</evidence>
<protein>
    <recommendedName>
        <fullName evidence="2">Metallo-beta-lactamase domain-containing protein</fullName>
    </recommendedName>
</protein>
<dbReference type="OrthoDB" id="536211at2759"/>
<dbReference type="PROSITE" id="PS51257">
    <property type="entry name" value="PROKAR_LIPOPROTEIN"/>
    <property type="match status" value="1"/>
</dbReference>
<feature type="chain" id="PRO_5012451565" description="Metallo-beta-lactamase domain-containing protein" evidence="1">
    <location>
        <begin position="19"/>
        <end position="361"/>
    </location>
</feature>
<evidence type="ECO:0000256" key="1">
    <source>
        <dbReference type="SAM" id="SignalP"/>
    </source>
</evidence>
<feature type="domain" description="Metallo-beta-lactamase" evidence="2">
    <location>
        <begin position="104"/>
        <end position="273"/>
    </location>
</feature>
<proteinExistence type="predicted"/>
<sequence length="361" mass="38490">MRLNLAATFLALASLSVACSHHVRREALSAGPSLGLSARFVPLLKRQTQSKQSVNMFLIRVQNTSAPLFACYLGGEAGREPKDALQSTTVDLGNEEPDPNNDLGVTSYFLSDGGEAVMFDTLTSPVLASACLDMVQSNQEAGIGQVQQVVLSHKHQDHIAGVSAPELEQAKIITQDNTRQALAAVRSRAPDETYTESKNLTVGQSNVTLLHFVGHTNDGTGACMGDVCLMGDECEDSVPFIAEPERIQSQIANLNSTIQTVQSRGIVKVCPAHGSGNTIAGGCFSLSLCQSNMRYLQLMASDLQTACGMSLQQLAPQFGRQSEEVTQAYAGVHKENCQSLSQAQSGRRGDEEVEASIFGVG</sequence>
<dbReference type="STRING" id="2004952.A0A2C5ZIL6"/>
<dbReference type="AlphaFoldDB" id="A0A2C5ZIL6"/>
<reference evidence="3 4" key="1">
    <citation type="submission" date="2017-06" db="EMBL/GenBank/DDBJ databases">
        <title>Ant-infecting Ophiocordyceps genomes reveal a high diversity of potential behavioral manipulation genes and a possible major role for enterotoxins.</title>
        <authorList>
            <person name="De Bekker C."/>
            <person name="Evans H.C."/>
            <person name="Brachmann A."/>
            <person name="Hughes D.P."/>
        </authorList>
    </citation>
    <scope>NUCLEOTIDE SEQUENCE [LARGE SCALE GENOMIC DNA]</scope>
    <source>
        <strain evidence="3 4">Map16</strain>
    </source>
</reference>
<keyword evidence="4" id="KW-1185">Reference proteome</keyword>